<dbReference type="AlphaFoldDB" id="A0A0E0IR08"/>
<protein>
    <submittedName>
        <fullName evidence="2">Uncharacterized protein</fullName>
    </submittedName>
</protein>
<reference evidence="2" key="2">
    <citation type="submission" date="2018-04" db="EMBL/GenBank/DDBJ databases">
        <title>OnivRS2 (Oryza nivara Reference Sequence Version 2).</title>
        <authorList>
            <person name="Zhang J."/>
            <person name="Kudrna D."/>
            <person name="Lee S."/>
            <person name="Talag J."/>
            <person name="Rajasekar S."/>
            <person name="Welchert J."/>
            <person name="Hsing Y.-I."/>
            <person name="Wing R.A."/>
        </authorList>
    </citation>
    <scope>NUCLEOTIDE SEQUENCE [LARGE SCALE GENOMIC DNA]</scope>
</reference>
<proteinExistence type="predicted"/>
<feature type="region of interest" description="Disordered" evidence="1">
    <location>
        <begin position="1"/>
        <end position="59"/>
    </location>
</feature>
<evidence type="ECO:0000256" key="1">
    <source>
        <dbReference type="SAM" id="MobiDB-lite"/>
    </source>
</evidence>
<dbReference type="Proteomes" id="UP000006591">
    <property type="component" value="Chromosome 10"/>
</dbReference>
<dbReference type="HOGENOM" id="CLU_2964885_0_0_1"/>
<evidence type="ECO:0000313" key="3">
    <source>
        <dbReference type="Proteomes" id="UP000006591"/>
    </source>
</evidence>
<sequence length="59" mass="5734">MSASSVPPVAPPPSSASSLKLMAAARNGRQVSRRGSGAGGRAPGASTGALRHGHLDVEG</sequence>
<dbReference type="Gramene" id="ONIVA10G06580.1">
    <property type="protein sequence ID" value="ONIVA10G06580.1"/>
    <property type="gene ID" value="ONIVA10G06580"/>
</dbReference>
<organism evidence="2">
    <name type="scientific">Oryza nivara</name>
    <name type="common">Indian wild rice</name>
    <name type="synonym">Oryza sativa f. spontanea</name>
    <dbReference type="NCBI Taxonomy" id="4536"/>
    <lineage>
        <taxon>Eukaryota</taxon>
        <taxon>Viridiplantae</taxon>
        <taxon>Streptophyta</taxon>
        <taxon>Embryophyta</taxon>
        <taxon>Tracheophyta</taxon>
        <taxon>Spermatophyta</taxon>
        <taxon>Magnoliopsida</taxon>
        <taxon>Liliopsida</taxon>
        <taxon>Poales</taxon>
        <taxon>Poaceae</taxon>
        <taxon>BOP clade</taxon>
        <taxon>Oryzoideae</taxon>
        <taxon>Oryzeae</taxon>
        <taxon>Oryzinae</taxon>
        <taxon>Oryza</taxon>
    </lineage>
</organism>
<reference evidence="2" key="1">
    <citation type="submission" date="2015-04" db="UniProtKB">
        <authorList>
            <consortium name="EnsemblPlants"/>
        </authorList>
    </citation>
    <scope>IDENTIFICATION</scope>
    <source>
        <strain evidence="2">SL10</strain>
    </source>
</reference>
<accession>A0A0E0IR08</accession>
<name>A0A0E0IR08_ORYNI</name>
<evidence type="ECO:0000313" key="2">
    <source>
        <dbReference type="EnsemblPlants" id="ONIVA10G06580.1"/>
    </source>
</evidence>
<keyword evidence="3" id="KW-1185">Reference proteome</keyword>
<dbReference type="EnsemblPlants" id="ONIVA10G06580.1">
    <property type="protein sequence ID" value="ONIVA10G06580.1"/>
    <property type="gene ID" value="ONIVA10G06580"/>
</dbReference>